<reference evidence="3" key="1">
    <citation type="submission" date="2023-11" db="EMBL/GenBank/DDBJ databases">
        <title>Genome assemblies of two species of porcelain crab, Petrolisthes cinctipes and Petrolisthes manimaculis (Anomura: Porcellanidae).</title>
        <authorList>
            <person name="Angst P."/>
        </authorList>
    </citation>
    <scope>NUCLEOTIDE SEQUENCE</scope>
    <source>
        <strain evidence="3">PB745_02</strain>
        <tissue evidence="3">Gill</tissue>
    </source>
</reference>
<keyword evidence="2" id="KW-0472">Membrane</keyword>
<evidence type="ECO:0000313" key="3">
    <source>
        <dbReference type="EMBL" id="KAK4311986.1"/>
    </source>
</evidence>
<feature type="region of interest" description="Disordered" evidence="1">
    <location>
        <begin position="92"/>
        <end position="129"/>
    </location>
</feature>
<dbReference type="EMBL" id="JAWZYT010001453">
    <property type="protein sequence ID" value="KAK4311986.1"/>
    <property type="molecule type" value="Genomic_DNA"/>
</dbReference>
<sequence>MTTLVTVMADDNTCDCYGRYQYLSFGEVTEDVVTKLMNTKPRMCCVVEVPQAVWPSNPDLLCVVLYLHHLFNTLLGCVCVCLTLHTHVQRRLRREEEEEKEKRKMRRPRKNEETKKGGKEAIKKGEEKD</sequence>
<proteinExistence type="predicted"/>
<organism evidence="3 4">
    <name type="scientific">Petrolisthes manimaculis</name>
    <dbReference type="NCBI Taxonomy" id="1843537"/>
    <lineage>
        <taxon>Eukaryota</taxon>
        <taxon>Metazoa</taxon>
        <taxon>Ecdysozoa</taxon>
        <taxon>Arthropoda</taxon>
        <taxon>Crustacea</taxon>
        <taxon>Multicrustacea</taxon>
        <taxon>Malacostraca</taxon>
        <taxon>Eumalacostraca</taxon>
        <taxon>Eucarida</taxon>
        <taxon>Decapoda</taxon>
        <taxon>Pleocyemata</taxon>
        <taxon>Anomura</taxon>
        <taxon>Galatheoidea</taxon>
        <taxon>Porcellanidae</taxon>
        <taxon>Petrolisthes</taxon>
    </lineage>
</organism>
<dbReference type="AlphaFoldDB" id="A0AAE1PNX9"/>
<evidence type="ECO:0000256" key="2">
    <source>
        <dbReference type="SAM" id="Phobius"/>
    </source>
</evidence>
<keyword evidence="2" id="KW-1133">Transmembrane helix</keyword>
<dbReference type="Proteomes" id="UP001292094">
    <property type="component" value="Unassembled WGS sequence"/>
</dbReference>
<protein>
    <submittedName>
        <fullName evidence="3">Uncharacterized protein</fullName>
    </submittedName>
</protein>
<keyword evidence="2" id="KW-0812">Transmembrane</keyword>
<accession>A0AAE1PNX9</accession>
<name>A0AAE1PNX9_9EUCA</name>
<keyword evidence="4" id="KW-1185">Reference proteome</keyword>
<evidence type="ECO:0000313" key="4">
    <source>
        <dbReference type="Proteomes" id="UP001292094"/>
    </source>
</evidence>
<feature type="compositionally biased region" description="Basic and acidic residues" evidence="1">
    <location>
        <begin position="110"/>
        <end position="129"/>
    </location>
</feature>
<evidence type="ECO:0000256" key="1">
    <source>
        <dbReference type="SAM" id="MobiDB-lite"/>
    </source>
</evidence>
<gene>
    <name evidence="3" type="ORF">Pmani_016540</name>
</gene>
<feature type="transmembrane region" description="Helical" evidence="2">
    <location>
        <begin position="63"/>
        <end position="84"/>
    </location>
</feature>
<comment type="caution">
    <text evidence="3">The sequence shown here is derived from an EMBL/GenBank/DDBJ whole genome shotgun (WGS) entry which is preliminary data.</text>
</comment>